<accession>A0A4D4J4C1</accession>
<feature type="compositionally biased region" description="Gly residues" evidence="2">
    <location>
        <begin position="336"/>
        <end position="353"/>
    </location>
</feature>
<dbReference type="InterPro" id="IPR000030">
    <property type="entry name" value="PPE_dom"/>
</dbReference>
<keyword evidence="5" id="KW-1185">Reference proteome</keyword>
<sequence length="486" mass="49055">MSTRPSGWGQQPYQRATYAGEEDQRLREEMNRSPGNPSLLRKIGAWESYELNSAKFEADQERQLDHGIRHRDPMAPVGTDYRGFSHPELKQMVTENMDPGHVHDVGRAWNDLGNTMVQFSQDLNTAIASSRQSWQGQAAEAAHGYLSTLGNWTGQTGQGMQLMGNRMAVQAEAASTAKNSMPEPVNFSVNDALRMVLTERNPFDYPKLASQIEQKFDEKNQAHEQAAQVMTAMARSLHDSGSTMPAFAAPPAPQDGGGQPGGGQPGGGGGPGTGGGGRWPGWQVDGPGGRSGGVVGPGGSAQGGPYSGGASIFGVPAPGDQTSAQGWAPTDAGTPGYPGGSGGYPGGYPGGSGDSRFTSGLVGGLPGGFSPGAEPEGLARGRAAGGVGGRSAVGGGSVGRPGTGGNRFGPGASAGALAAEEAAAARGGAAGGRGAAGAGGMGGAGAGGRAGRDGDTEHHRPSYLVEGDPEGLFGADQLTVPPVIGE</sequence>
<dbReference type="InterPro" id="IPR038332">
    <property type="entry name" value="PPE_sf"/>
</dbReference>
<feature type="region of interest" description="Disordered" evidence="2">
    <location>
        <begin position="235"/>
        <end position="486"/>
    </location>
</feature>
<comment type="similarity">
    <text evidence="1">Belongs to the mycobacterial PPE family.</text>
</comment>
<organism evidence="4 5">
    <name type="scientific">Gandjariella thermophila</name>
    <dbReference type="NCBI Taxonomy" id="1931992"/>
    <lineage>
        <taxon>Bacteria</taxon>
        <taxon>Bacillati</taxon>
        <taxon>Actinomycetota</taxon>
        <taxon>Actinomycetes</taxon>
        <taxon>Pseudonocardiales</taxon>
        <taxon>Pseudonocardiaceae</taxon>
        <taxon>Gandjariella</taxon>
    </lineage>
</organism>
<dbReference type="Proteomes" id="UP000298860">
    <property type="component" value="Unassembled WGS sequence"/>
</dbReference>
<evidence type="ECO:0000256" key="2">
    <source>
        <dbReference type="SAM" id="MobiDB-lite"/>
    </source>
</evidence>
<dbReference type="AlphaFoldDB" id="A0A4D4J4C1"/>
<feature type="compositionally biased region" description="Low complexity" evidence="2">
    <location>
        <begin position="372"/>
        <end position="382"/>
    </location>
</feature>
<dbReference type="OrthoDB" id="3691371at2"/>
<gene>
    <name evidence="4" type="ORF">GTS_30040</name>
</gene>
<dbReference type="EMBL" id="BJFL01000013">
    <property type="protein sequence ID" value="GDY31371.1"/>
    <property type="molecule type" value="Genomic_DNA"/>
</dbReference>
<feature type="compositionally biased region" description="Gly residues" evidence="2">
    <location>
        <begin position="255"/>
        <end position="279"/>
    </location>
</feature>
<comment type="caution">
    <text evidence="4">The sequence shown here is derived from an EMBL/GenBank/DDBJ whole genome shotgun (WGS) entry which is preliminary data.</text>
</comment>
<evidence type="ECO:0000256" key="1">
    <source>
        <dbReference type="ARBA" id="ARBA00010652"/>
    </source>
</evidence>
<name>A0A4D4J4C1_9PSEU</name>
<feature type="domain" description="PPE" evidence="3">
    <location>
        <begin position="98"/>
        <end position="233"/>
    </location>
</feature>
<feature type="compositionally biased region" description="Low complexity" evidence="2">
    <location>
        <begin position="409"/>
        <end position="427"/>
    </location>
</feature>
<feature type="compositionally biased region" description="Gly residues" evidence="2">
    <location>
        <begin position="383"/>
        <end position="408"/>
    </location>
</feature>
<protein>
    <recommendedName>
        <fullName evidence="3">PPE domain-containing protein</fullName>
    </recommendedName>
</protein>
<feature type="compositionally biased region" description="Gly residues" evidence="2">
    <location>
        <begin position="286"/>
        <end position="307"/>
    </location>
</feature>
<proteinExistence type="inferred from homology"/>
<feature type="compositionally biased region" description="Basic and acidic residues" evidence="2">
    <location>
        <begin position="450"/>
        <end position="460"/>
    </location>
</feature>
<dbReference type="SUPFAM" id="SSF140459">
    <property type="entry name" value="PE/PPE dimer-like"/>
    <property type="match status" value="1"/>
</dbReference>
<feature type="region of interest" description="Disordered" evidence="2">
    <location>
        <begin position="1"/>
        <end position="39"/>
    </location>
</feature>
<evidence type="ECO:0000313" key="4">
    <source>
        <dbReference type="EMBL" id="GDY31371.1"/>
    </source>
</evidence>
<dbReference type="Gene3D" id="1.20.1260.20">
    <property type="entry name" value="PPE superfamily"/>
    <property type="match status" value="1"/>
</dbReference>
<feature type="compositionally biased region" description="Polar residues" evidence="2">
    <location>
        <begin position="1"/>
        <end position="14"/>
    </location>
</feature>
<feature type="compositionally biased region" description="Gly residues" evidence="2">
    <location>
        <begin position="361"/>
        <end position="370"/>
    </location>
</feature>
<evidence type="ECO:0000259" key="3">
    <source>
        <dbReference type="Pfam" id="PF00823"/>
    </source>
</evidence>
<evidence type="ECO:0000313" key="5">
    <source>
        <dbReference type="Proteomes" id="UP000298860"/>
    </source>
</evidence>
<reference evidence="5" key="1">
    <citation type="submission" date="2019-04" db="EMBL/GenBank/DDBJ databases">
        <title>Draft genome sequence of Pseudonocardiaceae bacterium SL3-2-4.</title>
        <authorList>
            <person name="Ningsih F."/>
            <person name="Yokota A."/>
            <person name="Sakai Y."/>
            <person name="Nanatani K."/>
            <person name="Yabe S."/>
            <person name="Oetari A."/>
            <person name="Sjamsuridzal W."/>
        </authorList>
    </citation>
    <scope>NUCLEOTIDE SEQUENCE [LARGE SCALE GENOMIC DNA]</scope>
    <source>
        <strain evidence="5">SL3-2-4</strain>
    </source>
</reference>
<feature type="compositionally biased region" description="Basic and acidic residues" evidence="2">
    <location>
        <begin position="22"/>
        <end position="31"/>
    </location>
</feature>
<feature type="compositionally biased region" description="Gly residues" evidence="2">
    <location>
        <begin position="428"/>
        <end position="449"/>
    </location>
</feature>
<dbReference type="Pfam" id="PF00823">
    <property type="entry name" value="PPE"/>
    <property type="match status" value="1"/>
</dbReference>